<evidence type="ECO:0000259" key="2">
    <source>
        <dbReference type="Pfam" id="PF03107"/>
    </source>
</evidence>
<proteinExistence type="predicted"/>
<dbReference type="InterPro" id="IPR053192">
    <property type="entry name" value="Vacuole_Formation_Reg"/>
</dbReference>
<protein>
    <recommendedName>
        <fullName evidence="2">DC1 domain-containing protein</fullName>
    </recommendedName>
</protein>
<keyword evidence="1" id="KW-0677">Repeat</keyword>
<dbReference type="Pfam" id="PF03107">
    <property type="entry name" value="C1_2"/>
    <property type="match status" value="1"/>
</dbReference>
<reference evidence="3 4" key="1">
    <citation type="journal article" date="2019" name="Genome Biol. Evol.">
        <title>Insights into the evolution of the New World diploid cottons (Gossypium, subgenus Houzingenia) based on genome sequencing.</title>
        <authorList>
            <person name="Grover C.E."/>
            <person name="Arick M.A. 2nd"/>
            <person name="Thrash A."/>
            <person name="Conover J.L."/>
            <person name="Sanders W.S."/>
            <person name="Peterson D.G."/>
            <person name="Frelichowski J.E."/>
            <person name="Scheffler J.A."/>
            <person name="Scheffler B.E."/>
            <person name="Wendel J.F."/>
        </authorList>
    </citation>
    <scope>NUCLEOTIDE SEQUENCE [LARGE SCALE GENOMIC DNA]</scope>
    <source>
        <strain evidence="3">57</strain>
        <tissue evidence="3">Leaf</tissue>
    </source>
</reference>
<gene>
    <name evidence="3" type="ORF">Goklo_029679</name>
</gene>
<comment type="caution">
    <text evidence="3">The sequence shown here is derived from an EMBL/GenBank/DDBJ whole genome shotgun (WGS) entry which is preliminary data.</text>
</comment>
<dbReference type="Proteomes" id="UP000593573">
    <property type="component" value="Unassembled WGS sequence"/>
</dbReference>
<accession>A0A7J8WC92</accession>
<evidence type="ECO:0000313" key="3">
    <source>
        <dbReference type="EMBL" id="MBA0672695.1"/>
    </source>
</evidence>
<dbReference type="PANTHER" id="PTHR32410">
    <property type="entry name" value="CYSTEINE/HISTIDINE-RICH C1 DOMAIN FAMILY PROTEIN"/>
    <property type="match status" value="1"/>
</dbReference>
<dbReference type="OrthoDB" id="1749655at2759"/>
<dbReference type="InterPro" id="IPR004146">
    <property type="entry name" value="DC1"/>
</dbReference>
<feature type="non-terminal residue" evidence="3">
    <location>
        <position position="256"/>
    </location>
</feature>
<sequence>MEIQHFSHHHPLVFIQAHSVASKAALCLGCQKPVKGWSYGCTQCEFYLHKGCAELELAPKIQHPSHSSAKITLFFGHKREIEPDCPWCQKPISGPFNHCSDCTYPTVFNLHKECAELPLEINHPCDLAICAESNGRGLFIPALYATLILQLMIFFFHHQQSQLQVMNTRGCLYLQKYTLFVIFVALTEITPPISDWMCKICYEKVDISYGHYRCPASRCRYIAHAHCATDKAIWDGTIMPKGYDERSEELVDEPLK</sequence>
<dbReference type="InterPro" id="IPR046349">
    <property type="entry name" value="C1-like_sf"/>
</dbReference>
<dbReference type="EMBL" id="JABFAB010245579">
    <property type="protein sequence ID" value="MBA0672695.1"/>
    <property type="molecule type" value="Genomic_DNA"/>
</dbReference>
<organism evidence="3 4">
    <name type="scientific">Gossypium klotzschianum</name>
    <dbReference type="NCBI Taxonomy" id="34286"/>
    <lineage>
        <taxon>Eukaryota</taxon>
        <taxon>Viridiplantae</taxon>
        <taxon>Streptophyta</taxon>
        <taxon>Embryophyta</taxon>
        <taxon>Tracheophyta</taxon>
        <taxon>Spermatophyta</taxon>
        <taxon>Magnoliopsida</taxon>
        <taxon>eudicotyledons</taxon>
        <taxon>Gunneridae</taxon>
        <taxon>Pentapetalae</taxon>
        <taxon>rosids</taxon>
        <taxon>malvids</taxon>
        <taxon>Malvales</taxon>
        <taxon>Malvaceae</taxon>
        <taxon>Malvoideae</taxon>
        <taxon>Gossypium</taxon>
    </lineage>
</organism>
<dbReference type="AlphaFoldDB" id="A0A7J8WC92"/>
<evidence type="ECO:0000256" key="1">
    <source>
        <dbReference type="ARBA" id="ARBA00022737"/>
    </source>
</evidence>
<evidence type="ECO:0000313" key="4">
    <source>
        <dbReference type="Proteomes" id="UP000593573"/>
    </source>
</evidence>
<feature type="domain" description="DC1" evidence="2">
    <location>
        <begin position="6"/>
        <end position="53"/>
    </location>
</feature>
<dbReference type="SUPFAM" id="SSF57889">
    <property type="entry name" value="Cysteine-rich domain"/>
    <property type="match status" value="2"/>
</dbReference>
<name>A0A7J8WC92_9ROSI</name>
<keyword evidence="4" id="KW-1185">Reference proteome</keyword>